<gene>
    <name evidence="7" type="ORF">PACLA_8A074352</name>
</gene>
<dbReference type="GO" id="GO:0005524">
    <property type="term" value="F:ATP binding"/>
    <property type="evidence" value="ECO:0007669"/>
    <property type="project" value="UniProtKB-KW"/>
</dbReference>
<organism evidence="7 8">
    <name type="scientific">Paramuricea clavata</name>
    <name type="common">Red gorgonian</name>
    <name type="synonym">Violescent sea-whip</name>
    <dbReference type="NCBI Taxonomy" id="317549"/>
    <lineage>
        <taxon>Eukaryota</taxon>
        <taxon>Metazoa</taxon>
        <taxon>Cnidaria</taxon>
        <taxon>Anthozoa</taxon>
        <taxon>Octocorallia</taxon>
        <taxon>Malacalcyonacea</taxon>
        <taxon>Plexauridae</taxon>
        <taxon>Paramuricea</taxon>
    </lineage>
</organism>
<dbReference type="SMART" id="SM00811">
    <property type="entry name" value="Alpha_kinase"/>
    <property type="match status" value="1"/>
</dbReference>
<keyword evidence="8" id="KW-1185">Reference proteome</keyword>
<dbReference type="SUPFAM" id="SSF56112">
    <property type="entry name" value="Protein kinase-like (PK-like)"/>
    <property type="match status" value="1"/>
</dbReference>
<dbReference type="Pfam" id="PF02816">
    <property type="entry name" value="Alpha_kinase"/>
    <property type="match status" value="1"/>
</dbReference>
<dbReference type="InterPro" id="IPR004166">
    <property type="entry name" value="a-kinase_dom"/>
</dbReference>
<dbReference type="AlphaFoldDB" id="A0A7D9HA35"/>
<feature type="compositionally biased region" description="Basic residues" evidence="6">
    <location>
        <begin position="19"/>
        <end position="29"/>
    </location>
</feature>
<sequence>MADKQNTWRKFQEKMKDKRCVKKATKTTKGKGQEGEKEELIVQRLSAEVHGKAQKYSRVGPREFVEFSDMEMTVENIKGACTAYYRKSVGPGMVCDILAGDQGPSCKTIKQIPNLKLIHVRFIPEIDGDLEGLEAIEEIKAEASQSCPETSNQSVNDFGQSVKVPRSFAFGSPPRMNKKPKLVPKSLSVSTILQLGKLVQTKTTLIKLYSFNFESLIWSAIPVPVEFEICSDVLGEGGFRKAYKAKASTKDFCDKTWVVKRYKPEAVAEIEKINQTVESQLRKVVQMHHLAKNFAENISKKVTEDNLSEAFGHTLKYRSIYLGEMPDGEYVIVEEFVDGTFTKYINNDGGICESQEDELVQKAECLTHFSYIQSKKQVMVVDIQGVGFNLFDPEIASAVLVSESEVMFAAGNLSEVAIDNFISIHTCNRYCRYLNLESI</sequence>
<keyword evidence="1" id="KW-0723">Serine/threonine-protein kinase</keyword>
<evidence type="ECO:0000256" key="4">
    <source>
        <dbReference type="ARBA" id="ARBA00022777"/>
    </source>
</evidence>
<evidence type="ECO:0000256" key="3">
    <source>
        <dbReference type="ARBA" id="ARBA00022741"/>
    </source>
</evidence>
<evidence type="ECO:0000313" key="8">
    <source>
        <dbReference type="Proteomes" id="UP001152795"/>
    </source>
</evidence>
<evidence type="ECO:0000256" key="6">
    <source>
        <dbReference type="SAM" id="MobiDB-lite"/>
    </source>
</evidence>
<protein>
    <submittedName>
        <fullName evidence="7">Transient receptor potential cation channel subfamily M member 6-like</fullName>
    </submittedName>
</protein>
<keyword evidence="2" id="KW-0808">Transferase</keyword>
<name>A0A7D9HA35_PARCT</name>
<keyword evidence="4" id="KW-0418">Kinase</keyword>
<dbReference type="GO" id="GO:0031037">
    <property type="term" value="P:myosin II filament disassembly"/>
    <property type="evidence" value="ECO:0007669"/>
    <property type="project" value="TreeGrafter"/>
</dbReference>
<keyword evidence="7" id="KW-0675">Receptor</keyword>
<dbReference type="Proteomes" id="UP001152795">
    <property type="component" value="Unassembled WGS sequence"/>
</dbReference>
<dbReference type="Gene3D" id="3.20.200.10">
    <property type="entry name" value="MHCK/EF2 kinase"/>
    <property type="match status" value="1"/>
</dbReference>
<feature type="region of interest" description="Disordered" evidence="6">
    <location>
        <begin position="1"/>
        <end position="37"/>
    </location>
</feature>
<dbReference type="CDD" id="cd04515">
    <property type="entry name" value="Alpha_kinase"/>
    <property type="match status" value="1"/>
</dbReference>
<dbReference type="OrthoDB" id="5967122at2759"/>
<dbReference type="GO" id="GO:1903013">
    <property type="term" value="P:response to differentiation-inducing factor 1"/>
    <property type="evidence" value="ECO:0007669"/>
    <property type="project" value="TreeGrafter"/>
</dbReference>
<evidence type="ECO:0000256" key="2">
    <source>
        <dbReference type="ARBA" id="ARBA00022679"/>
    </source>
</evidence>
<dbReference type="EMBL" id="CACRXK020000204">
    <property type="protein sequence ID" value="CAB3979504.1"/>
    <property type="molecule type" value="Genomic_DNA"/>
</dbReference>
<keyword evidence="5" id="KW-0067">ATP-binding</keyword>
<evidence type="ECO:0000256" key="5">
    <source>
        <dbReference type="ARBA" id="ARBA00022840"/>
    </source>
</evidence>
<dbReference type="InterPro" id="IPR011009">
    <property type="entry name" value="Kinase-like_dom_sf"/>
</dbReference>
<comment type="caution">
    <text evidence="7">The sequence shown here is derived from an EMBL/GenBank/DDBJ whole genome shotgun (WGS) entry which is preliminary data.</text>
</comment>
<evidence type="ECO:0000256" key="1">
    <source>
        <dbReference type="ARBA" id="ARBA00022527"/>
    </source>
</evidence>
<proteinExistence type="predicted"/>
<dbReference type="GO" id="GO:0004674">
    <property type="term" value="F:protein serine/threonine kinase activity"/>
    <property type="evidence" value="ECO:0007669"/>
    <property type="project" value="UniProtKB-KW"/>
</dbReference>
<evidence type="ECO:0000313" key="7">
    <source>
        <dbReference type="EMBL" id="CAB3979504.1"/>
    </source>
</evidence>
<dbReference type="PROSITE" id="PS51158">
    <property type="entry name" value="ALPHA_KINASE"/>
    <property type="match status" value="1"/>
</dbReference>
<dbReference type="PANTHER" id="PTHR45992:SF2">
    <property type="entry name" value="EUKARYOTIC ELONGATION FACTOR 2 KINASE"/>
    <property type="match status" value="1"/>
</dbReference>
<keyword evidence="3" id="KW-0547">Nucleotide-binding</keyword>
<dbReference type="InterPro" id="IPR051852">
    <property type="entry name" value="Alpha-type_PK"/>
</dbReference>
<accession>A0A7D9HA35</accession>
<reference evidence="7" key="1">
    <citation type="submission" date="2020-04" db="EMBL/GenBank/DDBJ databases">
        <authorList>
            <person name="Alioto T."/>
            <person name="Alioto T."/>
            <person name="Gomez Garrido J."/>
        </authorList>
    </citation>
    <scope>NUCLEOTIDE SEQUENCE</scope>
    <source>
        <strain evidence="7">A484AB</strain>
    </source>
</reference>
<dbReference type="PANTHER" id="PTHR45992">
    <property type="entry name" value="EUKARYOTIC ELONGATION FACTOR 2 KINASE-RELATED"/>
    <property type="match status" value="1"/>
</dbReference>